<protein>
    <recommendedName>
        <fullName evidence="1">Tc1-like transposase DDE domain-containing protein</fullName>
    </recommendedName>
</protein>
<dbReference type="GO" id="GO:0003676">
    <property type="term" value="F:nucleic acid binding"/>
    <property type="evidence" value="ECO:0007669"/>
    <property type="project" value="InterPro"/>
</dbReference>
<feature type="domain" description="Tc1-like transposase DDE" evidence="1">
    <location>
        <begin position="2"/>
        <end position="97"/>
    </location>
</feature>
<name>A0A127Z7G5_9BASI</name>
<sequence length="183" mass="20953">MSLIVAAGKEGLITASMKLGSFTIELFIEFLGHKVLPSLQCNQSQVFIMDNTKSHHLEITHDIIGKAGHSILYLPPYTPWFNITECIFTKFKPVVSHQDLTDHTMLKHFIYNTLSTLMAEDCQGWIRESKWWILIARHGYVLGEDHNAQDALAWHDLLPDERSMEVFNELYISTQSSFTEDAV</sequence>
<reference evidence="2" key="1">
    <citation type="submission" date="2014-06" db="EMBL/GenBank/DDBJ databases">
        <authorList>
            <person name="Ju J."/>
            <person name="Zhang J."/>
        </authorList>
    </citation>
    <scope>NUCLEOTIDE SEQUENCE</scope>
    <source>
        <strain evidence="2">SscI8</strain>
    </source>
</reference>
<dbReference type="InterPro" id="IPR036397">
    <property type="entry name" value="RNaseH_sf"/>
</dbReference>
<dbReference type="PANTHER" id="PTHR46564">
    <property type="entry name" value="TRANSPOSASE"/>
    <property type="match status" value="1"/>
</dbReference>
<proteinExistence type="predicted"/>
<organism evidence="2">
    <name type="scientific">Sporisorium scitamineum</name>
    <dbReference type="NCBI Taxonomy" id="49012"/>
    <lineage>
        <taxon>Eukaryota</taxon>
        <taxon>Fungi</taxon>
        <taxon>Dikarya</taxon>
        <taxon>Basidiomycota</taxon>
        <taxon>Ustilaginomycotina</taxon>
        <taxon>Ustilaginomycetes</taxon>
        <taxon>Ustilaginales</taxon>
        <taxon>Ustilaginaceae</taxon>
        <taxon>Sporisorium</taxon>
    </lineage>
</organism>
<dbReference type="OrthoDB" id="2556156at2759"/>
<dbReference type="EMBL" id="LK056650">
    <property type="protein sequence ID" value="CDS81919.1"/>
    <property type="molecule type" value="Genomic_DNA"/>
</dbReference>
<dbReference type="AlphaFoldDB" id="A0A127Z7G5"/>
<evidence type="ECO:0000313" key="2">
    <source>
        <dbReference type="EMBL" id="CDS81919.1"/>
    </source>
</evidence>
<dbReference type="InterPro" id="IPR038717">
    <property type="entry name" value="Tc1-like_DDE_dom"/>
</dbReference>
<gene>
    <name evidence="2" type="ORF">SPSC_00101</name>
</gene>
<dbReference type="Pfam" id="PF13358">
    <property type="entry name" value="DDE_3"/>
    <property type="match status" value="1"/>
</dbReference>
<evidence type="ECO:0000259" key="1">
    <source>
        <dbReference type="Pfam" id="PF13358"/>
    </source>
</evidence>
<dbReference type="Gene3D" id="3.30.420.10">
    <property type="entry name" value="Ribonuclease H-like superfamily/Ribonuclease H"/>
    <property type="match status" value="1"/>
</dbReference>
<accession>A0A127Z7G5</accession>
<dbReference type="PANTHER" id="PTHR46564:SF1">
    <property type="entry name" value="TRANSPOSASE"/>
    <property type="match status" value="1"/>
</dbReference>